<reference evidence="4 6" key="1">
    <citation type="journal article" date="2007" name="Science">
        <title>Draft genome of the filarial nematode parasite Brugia malayi.</title>
        <authorList>
            <person name="Ghedin E."/>
            <person name="Wang S."/>
            <person name="Spiro D."/>
            <person name="Caler E."/>
            <person name="Zhao Q."/>
            <person name="Crabtree J."/>
            <person name="Allen J.E."/>
            <person name="Delcher A.L."/>
            <person name="Guiliano D.B."/>
            <person name="Miranda-Saavedra D."/>
            <person name="Angiuoli S.V."/>
            <person name="Creasy T."/>
            <person name="Amedeo P."/>
            <person name="Haas B."/>
            <person name="El-Sayed N.M."/>
            <person name="Wortman J.R."/>
            <person name="Feldblyum T."/>
            <person name="Tallon L."/>
            <person name="Schatz M."/>
            <person name="Shumway M."/>
            <person name="Koo H."/>
            <person name="Salzberg S.L."/>
            <person name="Schobel S."/>
            <person name="Pertea M."/>
            <person name="Pop M."/>
            <person name="White O."/>
            <person name="Barton G.J."/>
            <person name="Carlow C.K."/>
            <person name="Crawford M.J."/>
            <person name="Daub J."/>
            <person name="Dimmic M.W."/>
            <person name="Estes C.F."/>
            <person name="Foster J.M."/>
            <person name="Ganatra M."/>
            <person name="Gregory W.F."/>
            <person name="Johnson N.M."/>
            <person name="Jin J."/>
            <person name="Komuniecki R."/>
            <person name="Korf I."/>
            <person name="Kumar S."/>
            <person name="Laney S."/>
            <person name="Li B.W."/>
            <person name="Li W."/>
            <person name="Lindblom T.H."/>
            <person name="Lustigman S."/>
            <person name="Ma D."/>
            <person name="Maina C.V."/>
            <person name="Martin D.M."/>
            <person name="McCarter J.P."/>
            <person name="McReynolds L."/>
            <person name="Mitreva M."/>
            <person name="Nutman T.B."/>
            <person name="Parkinson J."/>
            <person name="Peregrin-Alvarez J.M."/>
            <person name="Poole C."/>
            <person name="Ren Q."/>
            <person name="Saunders L."/>
            <person name="Sluder A.E."/>
            <person name="Smith K."/>
            <person name="Stanke M."/>
            <person name="Unnasch T.R."/>
            <person name="Ware J."/>
            <person name="Wei A.D."/>
            <person name="Weil G."/>
            <person name="Williams D.J."/>
            <person name="Zhang Y."/>
            <person name="Williams S.A."/>
            <person name="Fraser-Liggett C."/>
            <person name="Slatko B."/>
            <person name="Blaxter M.L."/>
            <person name="Scott A.L."/>
        </authorList>
    </citation>
    <scope>NUCLEOTIDE SEQUENCE</scope>
    <source>
        <strain evidence="4 6">FR3</strain>
    </source>
</reference>
<dbReference type="PROSITE" id="PS51670">
    <property type="entry name" value="SHKT"/>
    <property type="match status" value="4"/>
</dbReference>
<dbReference type="InterPro" id="IPR003582">
    <property type="entry name" value="ShKT_dom"/>
</dbReference>
<dbReference type="SMART" id="SM00254">
    <property type="entry name" value="ShKT"/>
    <property type="match status" value="6"/>
</dbReference>
<comment type="caution">
    <text evidence="1">Lacks conserved residue(s) required for the propagation of feature annotation.</text>
</comment>
<proteinExistence type="predicted"/>
<evidence type="ECO:0000313" key="7">
    <source>
        <dbReference type="WBParaSite" id="Bm8157.1"/>
    </source>
</evidence>
<accession>A0A1P6CDW2</accession>
<dbReference type="EMBL" id="LN855501">
    <property type="protein sequence ID" value="CDP91156.1"/>
    <property type="molecule type" value="Genomic_DNA"/>
</dbReference>
<dbReference type="CTD" id="6096799"/>
<dbReference type="PANTHER" id="PTHR21724">
    <property type="entry name" value="SHKT DOMAIN-CONTAINING PROTEIN"/>
    <property type="match status" value="1"/>
</dbReference>
<dbReference type="Proteomes" id="UP000006672">
    <property type="component" value="Unassembled WGS sequence"/>
</dbReference>
<reference evidence="5" key="3">
    <citation type="submission" date="2019-04" db="EMBL/GenBank/DDBJ databases">
        <authorList>
            <person name="Howe K."/>
            <person name="Paulini M."/>
            <person name="Williams G."/>
        </authorList>
    </citation>
    <scope>NUCLEOTIDE SEQUENCE [LARGE SCALE GENOMIC DNA]</scope>
    <source>
        <strain evidence="5">FR3</strain>
    </source>
</reference>
<feature type="domain" description="ShKT" evidence="3">
    <location>
        <begin position="100"/>
        <end position="130"/>
    </location>
</feature>
<evidence type="ECO:0000256" key="1">
    <source>
        <dbReference type="PROSITE-ProRule" id="PRU01005"/>
    </source>
</evidence>
<evidence type="ECO:0000313" key="4">
    <source>
        <dbReference type="EMBL" id="CDP91156.1"/>
    </source>
</evidence>
<dbReference type="KEGG" id="bmy:BM_BM8157"/>
<dbReference type="WBParaSite" id="Bm8157.1">
    <property type="protein sequence ID" value="Bm8157.1"/>
    <property type="gene ID" value="WBGene00228418"/>
</dbReference>
<feature type="compositionally biased region" description="Basic and acidic residues" evidence="2">
    <location>
        <begin position="437"/>
        <end position="448"/>
    </location>
</feature>
<keyword evidence="6" id="KW-1185">Reference proteome</keyword>
<evidence type="ECO:0000256" key="2">
    <source>
        <dbReference type="SAM" id="MobiDB-lite"/>
    </source>
</evidence>
<gene>
    <name evidence="4 7" type="primary">Bm8157</name>
    <name evidence="5" type="ORF">BM_BM8157</name>
    <name evidence="4" type="ORF">BM_Bm8157</name>
</gene>
<dbReference type="OrthoDB" id="5864476at2759"/>
<feature type="compositionally biased region" description="Polar residues" evidence="2">
    <location>
        <begin position="374"/>
        <end position="392"/>
    </location>
</feature>
<dbReference type="PANTHER" id="PTHR21724:SF109">
    <property type="entry name" value="SHKT DOMAIN-CONTAINING PROTEIN"/>
    <property type="match status" value="1"/>
</dbReference>
<sequence length="503" mass="55530">MNATLIAIDLIYLYLKYETLFQFISLVSNKMFQIIFFIPFVIAISGTNNGCYDIGTSCNKRICTKFPQFARNSCAKTCGFCGLTNSDTSSSSSASKSDVCYDKDSDCSNEICQNYPYTAKERCPKFCGLCNDSLSGNSGHLSSVISSSHQQSSSLKSDMIQSAIIDKERKLSSLCIDKDYDCTKEICHNYPFTAKERCAKTCGLCSGTSGIANLGNHTTMEISKSKGISSLPLNREAENVPLNGHLCFDKNINCKKEICHNYPFTAKEQCAKTCGFCSDNEGIIPPLPPSLSGNKPSATTEDCRDENSHCSEQSCLDYPCKARRECAKTCGFCGEKCSISELKPTPDNLENEGSIITLDDDDDSDDDDTGRRSFIQSTATSGHHSISRTGYESSDKRNDLIHGRSGHRPTQGIGDGSIGKRTDSNGRTLGQRPISEISDRSTGKRTDTISDTYVQQPTSQRERSRYPGRTGPCSDENQYCEKEDCYKYPRFAQRYCEKTCGYC</sequence>
<dbReference type="Pfam" id="PF01549">
    <property type="entry name" value="ShK"/>
    <property type="match status" value="5"/>
</dbReference>
<evidence type="ECO:0000313" key="5">
    <source>
        <dbReference type="EMBL" id="VIO89400.1"/>
    </source>
</evidence>
<feature type="region of interest" description="Disordered" evidence="2">
    <location>
        <begin position="344"/>
        <end position="448"/>
    </location>
</feature>
<reference evidence="4" key="2">
    <citation type="submission" date="2012-12" db="EMBL/GenBank/DDBJ databases">
        <authorList>
            <consortium name="WormBase Consortium"/>
            <person name="Ghedin E."/>
            <person name="Paulini M."/>
        </authorList>
    </citation>
    <scope>NUCLEOTIDE SEQUENCE</scope>
    <source>
        <strain evidence="4">FR3</strain>
    </source>
</reference>
<dbReference type="AlphaFoldDB" id="A0A1P6CDW2"/>
<dbReference type="EMBL" id="CAAKNF010000196">
    <property type="protein sequence ID" value="VIO89400.1"/>
    <property type="molecule type" value="Genomic_DNA"/>
</dbReference>
<feature type="region of interest" description="Disordered" evidence="2">
    <location>
        <begin position="454"/>
        <end position="473"/>
    </location>
</feature>
<dbReference type="OMA" id="CTAEICR"/>
<dbReference type="GeneID" id="6096799"/>
<evidence type="ECO:0000313" key="6">
    <source>
        <dbReference type="Proteomes" id="UP000006672"/>
    </source>
</evidence>
<feature type="domain" description="ShKT" evidence="3">
    <location>
        <begin position="51"/>
        <end position="81"/>
    </location>
</feature>
<dbReference type="RefSeq" id="XP_042931513.1">
    <property type="nucleotide sequence ID" value="XM_043075579.1"/>
</dbReference>
<reference evidence="7" key="4">
    <citation type="submission" date="2019-12" db="UniProtKB">
        <authorList>
            <consortium name="WormBaseParasite"/>
        </authorList>
    </citation>
    <scope>IDENTIFICATION</scope>
</reference>
<protein>
    <submittedName>
        <fullName evidence="4">Bm8157, isoform d</fullName>
    </submittedName>
    <submittedName>
        <fullName evidence="5 7">ShTK domain containing protein</fullName>
    </submittedName>
</protein>
<feature type="compositionally biased region" description="Acidic residues" evidence="2">
    <location>
        <begin position="358"/>
        <end position="368"/>
    </location>
</feature>
<evidence type="ECO:0000259" key="3">
    <source>
        <dbReference type="PROSITE" id="PS51670"/>
    </source>
</evidence>
<name>A0A1P6CDW2_BRUMA</name>
<organism evidence="4">
    <name type="scientific">Brugia malayi</name>
    <name type="common">Filarial nematode worm</name>
    <dbReference type="NCBI Taxonomy" id="6279"/>
    <lineage>
        <taxon>Eukaryota</taxon>
        <taxon>Metazoa</taxon>
        <taxon>Ecdysozoa</taxon>
        <taxon>Nematoda</taxon>
        <taxon>Chromadorea</taxon>
        <taxon>Rhabditida</taxon>
        <taxon>Spirurina</taxon>
        <taxon>Spiruromorpha</taxon>
        <taxon>Filarioidea</taxon>
        <taxon>Onchocercidae</taxon>
        <taxon>Brugia</taxon>
    </lineage>
</organism>
<accession>A0A4E9EZP5</accession>
<feature type="domain" description="ShKT" evidence="3">
    <location>
        <begin position="175"/>
        <end position="205"/>
    </location>
</feature>
<feature type="compositionally biased region" description="Basic and acidic residues" evidence="2">
    <location>
        <begin position="393"/>
        <end position="402"/>
    </location>
</feature>
<feature type="domain" description="ShKT" evidence="3">
    <location>
        <begin position="247"/>
        <end position="277"/>
    </location>
</feature>